<evidence type="ECO:0000313" key="8">
    <source>
        <dbReference type="Proteomes" id="UP000639772"/>
    </source>
</evidence>
<evidence type="ECO:0000256" key="1">
    <source>
        <dbReference type="ARBA" id="ARBA00022723"/>
    </source>
</evidence>
<keyword evidence="3" id="KW-0862">Zinc</keyword>
<gene>
    <name evidence="7" type="ORF">HPP92_017738</name>
</gene>
<dbReference type="GO" id="GO:0008270">
    <property type="term" value="F:zinc ion binding"/>
    <property type="evidence" value="ECO:0007669"/>
    <property type="project" value="UniProtKB-KW"/>
</dbReference>
<keyword evidence="2 4" id="KW-0863">Zinc-finger</keyword>
<feature type="domain" description="WLM" evidence="6">
    <location>
        <begin position="1"/>
        <end position="203"/>
    </location>
</feature>
<proteinExistence type="predicted"/>
<evidence type="ECO:0000313" key="7">
    <source>
        <dbReference type="EMBL" id="KAG0468410.1"/>
    </source>
</evidence>
<dbReference type="GO" id="GO:0008237">
    <property type="term" value="F:metallopeptidase activity"/>
    <property type="evidence" value="ECO:0007669"/>
    <property type="project" value="TreeGrafter"/>
</dbReference>
<dbReference type="GO" id="GO:0006281">
    <property type="term" value="P:DNA repair"/>
    <property type="evidence" value="ECO:0007669"/>
    <property type="project" value="TreeGrafter"/>
</dbReference>
<dbReference type="InterPro" id="IPR053000">
    <property type="entry name" value="WSS1-like_metalloprotease"/>
</dbReference>
<dbReference type="InterPro" id="IPR013536">
    <property type="entry name" value="WLM_dom"/>
</dbReference>
<protein>
    <submittedName>
        <fullName evidence="7">Uncharacterized protein</fullName>
    </submittedName>
</protein>
<dbReference type="Proteomes" id="UP000639772">
    <property type="component" value="Chromosome 9"/>
</dbReference>
<dbReference type="PROSITE" id="PS01358">
    <property type="entry name" value="ZF_RANBP2_1"/>
    <property type="match status" value="2"/>
</dbReference>
<reference evidence="7 8" key="1">
    <citation type="journal article" date="2020" name="Nat. Food">
        <title>A phased Vanilla planifolia genome enables genetic improvement of flavour and production.</title>
        <authorList>
            <person name="Hasing T."/>
            <person name="Tang H."/>
            <person name="Brym M."/>
            <person name="Khazi F."/>
            <person name="Huang T."/>
            <person name="Chambers A.H."/>
        </authorList>
    </citation>
    <scope>NUCLEOTIDE SEQUENCE [LARGE SCALE GENOMIC DNA]</scope>
    <source>
        <tissue evidence="7">Leaf</tissue>
    </source>
</reference>
<dbReference type="OrthoDB" id="261960at2759"/>
<dbReference type="GO" id="GO:0005634">
    <property type="term" value="C:nucleus"/>
    <property type="evidence" value="ECO:0007669"/>
    <property type="project" value="TreeGrafter"/>
</dbReference>
<sequence length="350" mass="39212">MNIGDLNKVWEVKALKKPGEEEAYQILNRIAKQVQPIMCRRKWRVKLLSEFCPANPSLMGLNVGAGVEVKLRLRRPNRDWNFFPFEQLLDTMLHELCHIEHGPHNSQFYKLWDELRKECDELMAKGISGTGEGFDGPARRLGGYTRQPLQSSLRQNTLAAAQKRARVGALLPSGPRRLGGDDVIMFELSPIQAAAMAAERRMQDELWCGSVSQEIEVINGLELGESSNNSTDISKSKNTTFSDGVIAIDNLHSCSPKSLNRSTSRHASNNGEVEQLWECKMCTLLNKQFAPICEVCGTQKPKGIDSNLKTWSCKFCTLENSVKLDKCSACDQWKYSYGPPVSTRAPNYGT</sequence>
<dbReference type="SMART" id="SM00547">
    <property type="entry name" value="ZnF_RBZ"/>
    <property type="match status" value="2"/>
</dbReference>
<evidence type="ECO:0000259" key="6">
    <source>
        <dbReference type="PROSITE" id="PS51397"/>
    </source>
</evidence>
<feature type="domain" description="RanBP2-type" evidence="5">
    <location>
        <begin position="305"/>
        <end position="336"/>
    </location>
</feature>
<dbReference type="Gene3D" id="2.30.30.380">
    <property type="entry name" value="Zn-finger domain of Sec23/24"/>
    <property type="match status" value="1"/>
</dbReference>
<comment type="caution">
    <text evidence="7">The sequence shown here is derived from an EMBL/GenBank/DDBJ whole genome shotgun (WGS) entry which is preliminary data.</text>
</comment>
<dbReference type="PROSITE" id="PS51397">
    <property type="entry name" value="WLM"/>
    <property type="match status" value="1"/>
</dbReference>
<dbReference type="Pfam" id="PF08325">
    <property type="entry name" value="WLM"/>
    <property type="match status" value="1"/>
</dbReference>
<dbReference type="InterPro" id="IPR001876">
    <property type="entry name" value="Znf_RanBP2"/>
</dbReference>
<dbReference type="EMBL" id="JADCNM010000009">
    <property type="protein sequence ID" value="KAG0468410.1"/>
    <property type="molecule type" value="Genomic_DNA"/>
</dbReference>
<dbReference type="AlphaFoldDB" id="A0A835Q8I0"/>
<evidence type="ECO:0000256" key="3">
    <source>
        <dbReference type="ARBA" id="ARBA00022833"/>
    </source>
</evidence>
<keyword evidence="1" id="KW-0479">Metal-binding</keyword>
<organism evidence="7 8">
    <name type="scientific">Vanilla planifolia</name>
    <name type="common">Vanilla</name>
    <dbReference type="NCBI Taxonomy" id="51239"/>
    <lineage>
        <taxon>Eukaryota</taxon>
        <taxon>Viridiplantae</taxon>
        <taxon>Streptophyta</taxon>
        <taxon>Embryophyta</taxon>
        <taxon>Tracheophyta</taxon>
        <taxon>Spermatophyta</taxon>
        <taxon>Magnoliopsida</taxon>
        <taxon>Liliopsida</taxon>
        <taxon>Asparagales</taxon>
        <taxon>Orchidaceae</taxon>
        <taxon>Vanilloideae</taxon>
        <taxon>Vanilleae</taxon>
        <taxon>Vanilla</taxon>
    </lineage>
</organism>
<dbReference type="InterPro" id="IPR036443">
    <property type="entry name" value="Znf_RanBP2_sf"/>
</dbReference>
<dbReference type="PANTHER" id="PTHR46622">
    <property type="entry name" value="DNA-DEPENDENT METALLOPROTEASE WSS1"/>
    <property type="match status" value="1"/>
</dbReference>
<evidence type="ECO:0000256" key="2">
    <source>
        <dbReference type="ARBA" id="ARBA00022771"/>
    </source>
</evidence>
<feature type="domain" description="RanBP2-type" evidence="5">
    <location>
        <begin position="269"/>
        <end position="302"/>
    </location>
</feature>
<evidence type="ECO:0000259" key="5">
    <source>
        <dbReference type="PROSITE" id="PS50199"/>
    </source>
</evidence>
<dbReference type="PANTHER" id="PTHR46622:SF1">
    <property type="entry name" value="DNA-DEPENDENT METALLOPROTEASE WSS1"/>
    <property type="match status" value="1"/>
</dbReference>
<dbReference type="SUPFAM" id="SSF90209">
    <property type="entry name" value="Ran binding protein zinc finger-like"/>
    <property type="match status" value="1"/>
</dbReference>
<name>A0A835Q8I0_VANPL</name>
<accession>A0A835Q8I0</accession>
<evidence type="ECO:0000256" key="4">
    <source>
        <dbReference type="PROSITE-ProRule" id="PRU00322"/>
    </source>
</evidence>
<dbReference type="PROSITE" id="PS50199">
    <property type="entry name" value="ZF_RANBP2_2"/>
    <property type="match status" value="2"/>
</dbReference>